<comment type="caution">
    <text evidence="2">The sequence shown here is derived from an EMBL/GenBank/DDBJ whole genome shotgun (WGS) entry which is preliminary data.</text>
</comment>
<name>A0A7W5ASQ3_9ACTN</name>
<dbReference type="Proteomes" id="UP000590749">
    <property type="component" value="Unassembled WGS sequence"/>
</dbReference>
<feature type="region of interest" description="Disordered" evidence="1">
    <location>
        <begin position="64"/>
        <end position="85"/>
    </location>
</feature>
<organism evidence="2 3">
    <name type="scientific">Actinoplanes campanulatus</name>
    <dbReference type="NCBI Taxonomy" id="113559"/>
    <lineage>
        <taxon>Bacteria</taxon>
        <taxon>Bacillati</taxon>
        <taxon>Actinomycetota</taxon>
        <taxon>Actinomycetes</taxon>
        <taxon>Micromonosporales</taxon>
        <taxon>Micromonosporaceae</taxon>
        <taxon>Actinoplanes</taxon>
    </lineage>
</organism>
<proteinExistence type="predicted"/>
<dbReference type="AlphaFoldDB" id="A0A7W5ASQ3"/>
<dbReference type="EMBL" id="JACHXF010000034">
    <property type="protein sequence ID" value="MBB3101164.1"/>
    <property type="molecule type" value="Genomic_DNA"/>
</dbReference>
<keyword evidence="3" id="KW-1185">Reference proteome</keyword>
<evidence type="ECO:0000256" key="1">
    <source>
        <dbReference type="SAM" id="MobiDB-lite"/>
    </source>
</evidence>
<dbReference type="RefSeq" id="WP_183227484.1">
    <property type="nucleotide sequence ID" value="NZ_BMPW01000039.1"/>
</dbReference>
<evidence type="ECO:0000313" key="3">
    <source>
        <dbReference type="Proteomes" id="UP000590749"/>
    </source>
</evidence>
<evidence type="ECO:0000313" key="2">
    <source>
        <dbReference type="EMBL" id="MBB3101164.1"/>
    </source>
</evidence>
<protein>
    <submittedName>
        <fullName evidence="2">Uncharacterized protein</fullName>
    </submittedName>
</protein>
<accession>A0A7W5ASQ3</accession>
<gene>
    <name evidence="2" type="ORF">FHR83_008892</name>
</gene>
<sequence>MSVLTDLARKLLPRLGLLVDHAEATRLTDAIEQLLREHDKGVDVDTRLAELFSSVPAIERHVSDALSDPRIPQKTPYEPLAGDGAGSSLQRYECPYGPHSTWFRSSLSQEVPLCAEHQIPLRLVPGR</sequence>
<reference evidence="2 3" key="1">
    <citation type="submission" date="2020-08" db="EMBL/GenBank/DDBJ databases">
        <title>Genomic Encyclopedia of Type Strains, Phase III (KMG-III): the genomes of soil and plant-associated and newly described type strains.</title>
        <authorList>
            <person name="Whitman W."/>
        </authorList>
    </citation>
    <scope>NUCLEOTIDE SEQUENCE [LARGE SCALE GENOMIC DNA]</scope>
    <source>
        <strain evidence="2 3">CECT 3287</strain>
    </source>
</reference>